<name>A0A9P9APD5_9HYPO</name>
<dbReference type="OrthoDB" id="5418132at2759"/>
<reference evidence="1 2" key="1">
    <citation type="journal article" date="2021" name="Nat. Commun.">
        <title>Genetic determinants of endophytism in the Arabidopsis root mycobiome.</title>
        <authorList>
            <person name="Mesny F."/>
            <person name="Miyauchi S."/>
            <person name="Thiergart T."/>
            <person name="Pickel B."/>
            <person name="Atanasova L."/>
            <person name="Karlsson M."/>
            <person name="Huettel B."/>
            <person name="Barry K.W."/>
            <person name="Haridas S."/>
            <person name="Chen C."/>
            <person name="Bauer D."/>
            <person name="Andreopoulos W."/>
            <person name="Pangilinan J."/>
            <person name="LaButti K."/>
            <person name="Riley R."/>
            <person name="Lipzen A."/>
            <person name="Clum A."/>
            <person name="Drula E."/>
            <person name="Henrissat B."/>
            <person name="Kohler A."/>
            <person name="Grigoriev I.V."/>
            <person name="Martin F.M."/>
            <person name="Hacquard S."/>
        </authorList>
    </citation>
    <scope>NUCLEOTIDE SEQUENCE [LARGE SCALE GENOMIC DNA]</scope>
    <source>
        <strain evidence="1 2">MPI-CAGE-CH-0241</strain>
    </source>
</reference>
<protein>
    <submittedName>
        <fullName evidence="1">Uncharacterized protein</fullName>
    </submittedName>
</protein>
<keyword evidence="2" id="KW-1185">Reference proteome</keyword>
<organism evidence="1 2">
    <name type="scientific">Thelonectria olida</name>
    <dbReference type="NCBI Taxonomy" id="1576542"/>
    <lineage>
        <taxon>Eukaryota</taxon>
        <taxon>Fungi</taxon>
        <taxon>Dikarya</taxon>
        <taxon>Ascomycota</taxon>
        <taxon>Pezizomycotina</taxon>
        <taxon>Sordariomycetes</taxon>
        <taxon>Hypocreomycetidae</taxon>
        <taxon>Hypocreales</taxon>
        <taxon>Nectriaceae</taxon>
        <taxon>Thelonectria</taxon>
    </lineage>
</organism>
<proteinExistence type="predicted"/>
<evidence type="ECO:0000313" key="1">
    <source>
        <dbReference type="EMBL" id="KAH6889622.1"/>
    </source>
</evidence>
<gene>
    <name evidence="1" type="ORF">B0T10DRAFT_486491</name>
</gene>
<dbReference type="EMBL" id="JAGPYM010000010">
    <property type="protein sequence ID" value="KAH6889622.1"/>
    <property type="molecule type" value="Genomic_DNA"/>
</dbReference>
<sequence length="155" mass="17211">MSRTVAIVHCPLSLSFGQSSSSTSGSISNPFSHQLIDHYAVEVGESGRKKRYSLRVKNASDNVDLNYEPEPKPGNYEPVRGVIIETDVVGLTSYSDEEILRIAQRLIEKHGRYHPILNNCKRWATEMFNTTCDVKGRTGAIIGEVAGGFLRALWT</sequence>
<dbReference type="Proteomes" id="UP000777438">
    <property type="component" value="Unassembled WGS sequence"/>
</dbReference>
<evidence type="ECO:0000313" key="2">
    <source>
        <dbReference type="Proteomes" id="UP000777438"/>
    </source>
</evidence>
<dbReference type="AlphaFoldDB" id="A0A9P9APD5"/>
<comment type="caution">
    <text evidence="1">The sequence shown here is derived from an EMBL/GenBank/DDBJ whole genome shotgun (WGS) entry which is preliminary data.</text>
</comment>
<accession>A0A9P9APD5</accession>